<dbReference type="SUPFAM" id="SSF81321">
    <property type="entry name" value="Family A G protein-coupled receptor-like"/>
    <property type="match status" value="1"/>
</dbReference>
<feature type="transmembrane region" description="Helical" evidence="10">
    <location>
        <begin position="104"/>
        <end position="126"/>
    </location>
</feature>
<proteinExistence type="predicted"/>
<comment type="caution">
    <text evidence="12">The sequence shown here is derived from an EMBL/GenBank/DDBJ whole genome shotgun (WGS) entry which is preliminary data.</text>
</comment>
<dbReference type="Proteomes" id="UP001162483">
    <property type="component" value="Unassembled WGS sequence"/>
</dbReference>
<feature type="domain" description="G-protein coupled receptors family 1 profile" evidence="11">
    <location>
        <begin position="1"/>
        <end position="122"/>
    </location>
</feature>
<evidence type="ECO:0000256" key="5">
    <source>
        <dbReference type="ARBA" id="ARBA00022989"/>
    </source>
</evidence>
<dbReference type="PANTHER" id="PTHR26452">
    <property type="entry name" value="OLFACTORY RECEPTOR"/>
    <property type="match status" value="1"/>
</dbReference>
<name>A0ABN9C0A6_9NEOB</name>
<evidence type="ECO:0000256" key="7">
    <source>
        <dbReference type="ARBA" id="ARBA00023136"/>
    </source>
</evidence>
<gene>
    <name evidence="12" type="ORF">SPARVUS_LOCUS3984487</name>
</gene>
<feature type="transmembrane region" description="Helical" evidence="10">
    <location>
        <begin position="60"/>
        <end position="84"/>
    </location>
</feature>
<evidence type="ECO:0000313" key="13">
    <source>
        <dbReference type="Proteomes" id="UP001162483"/>
    </source>
</evidence>
<evidence type="ECO:0000256" key="9">
    <source>
        <dbReference type="ARBA" id="ARBA00023224"/>
    </source>
</evidence>
<evidence type="ECO:0000256" key="1">
    <source>
        <dbReference type="ARBA" id="ARBA00004651"/>
    </source>
</evidence>
<keyword evidence="5 10" id="KW-1133">Transmembrane helix</keyword>
<sequence length="149" mass="17277">MLYDLVSKSQSISIPACTAQVFFYLSFADSELLLLSAMSYDRYIAVCHPLHYKLMMSWRVCARMASMVWVAGCSVSLAHTLFLLRLSFCRTSSIHNFFCNLPHLYQITCTDPFINMVVVFLIRCYFCIRSLSYDLSSICLYFQYHPQNP</sequence>
<dbReference type="EMBL" id="CATNWA010006948">
    <property type="protein sequence ID" value="CAI9553098.1"/>
    <property type="molecule type" value="Genomic_DNA"/>
</dbReference>
<keyword evidence="8" id="KW-0675">Receptor</keyword>
<keyword evidence="4" id="KW-0716">Sensory transduction</keyword>
<dbReference type="InterPro" id="IPR000276">
    <property type="entry name" value="GPCR_Rhodpsn"/>
</dbReference>
<dbReference type="InterPro" id="IPR050516">
    <property type="entry name" value="Olfactory_GPCR"/>
</dbReference>
<dbReference type="PRINTS" id="PR00245">
    <property type="entry name" value="OLFACTORYR"/>
</dbReference>
<dbReference type="PROSITE" id="PS50262">
    <property type="entry name" value="G_PROTEIN_RECEP_F1_2"/>
    <property type="match status" value="1"/>
</dbReference>
<dbReference type="Gene3D" id="1.20.1070.10">
    <property type="entry name" value="Rhodopsin 7-helix transmembrane proteins"/>
    <property type="match status" value="1"/>
</dbReference>
<dbReference type="InterPro" id="IPR017452">
    <property type="entry name" value="GPCR_Rhodpsn_7TM"/>
</dbReference>
<keyword evidence="2" id="KW-1003">Cell membrane</keyword>
<keyword evidence="3 10" id="KW-0812">Transmembrane</keyword>
<evidence type="ECO:0000256" key="6">
    <source>
        <dbReference type="ARBA" id="ARBA00023040"/>
    </source>
</evidence>
<dbReference type="PROSITE" id="PS00237">
    <property type="entry name" value="G_PROTEIN_RECEP_F1_1"/>
    <property type="match status" value="1"/>
</dbReference>
<evidence type="ECO:0000256" key="4">
    <source>
        <dbReference type="ARBA" id="ARBA00022725"/>
    </source>
</evidence>
<evidence type="ECO:0000313" key="12">
    <source>
        <dbReference type="EMBL" id="CAI9553098.1"/>
    </source>
</evidence>
<organism evidence="12 13">
    <name type="scientific">Staurois parvus</name>
    <dbReference type="NCBI Taxonomy" id="386267"/>
    <lineage>
        <taxon>Eukaryota</taxon>
        <taxon>Metazoa</taxon>
        <taxon>Chordata</taxon>
        <taxon>Craniata</taxon>
        <taxon>Vertebrata</taxon>
        <taxon>Euteleostomi</taxon>
        <taxon>Amphibia</taxon>
        <taxon>Batrachia</taxon>
        <taxon>Anura</taxon>
        <taxon>Neobatrachia</taxon>
        <taxon>Ranoidea</taxon>
        <taxon>Ranidae</taxon>
        <taxon>Staurois</taxon>
    </lineage>
</organism>
<accession>A0ABN9C0A6</accession>
<keyword evidence="9" id="KW-0807">Transducer</keyword>
<dbReference type="InterPro" id="IPR000725">
    <property type="entry name" value="Olfact_rcpt"/>
</dbReference>
<comment type="subcellular location">
    <subcellularLocation>
        <location evidence="1">Cell membrane</location>
        <topology evidence="1">Multi-pass membrane protein</topology>
    </subcellularLocation>
</comment>
<keyword evidence="7 10" id="KW-0472">Membrane</keyword>
<evidence type="ECO:0000256" key="10">
    <source>
        <dbReference type="SAM" id="Phobius"/>
    </source>
</evidence>
<evidence type="ECO:0000256" key="2">
    <source>
        <dbReference type="ARBA" id="ARBA00022475"/>
    </source>
</evidence>
<protein>
    <recommendedName>
        <fullName evidence="11">G-protein coupled receptors family 1 profile domain-containing protein</fullName>
    </recommendedName>
</protein>
<keyword evidence="4" id="KW-0552">Olfaction</keyword>
<evidence type="ECO:0000256" key="3">
    <source>
        <dbReference type="ARBA" id="ARBA00022692"/>
    </source>
</evidence>
<evidence type="ECO:0000259" key="11">
    <source>
        <dbReference type="PROSITE" id="PS50262"/>
    </source>
</evidence>
<keyword evidence="13" id="KW-1185">Reference proteome</keyword>
<keyword evidence="6" id="KW-0297">G-protein coupled receptor</keyword>
<evidence type="ECO:0000256" key="8">
    <source>
        <dbReference type="ARBA" id="ARBA00023170"/>
    </source>
</evidence>
<dbReference type="Pfam" id="PF13853">
    <property type="entry name" value="7tm_4"/>
    <property type="match status" value="1"/>
</dbReference>
<reference evidence="12" key="1">
    <citation type="submission" date="2023-05" db="EMBL/GenBank/DDBJ databases">
        <authorList>
            <person name="Stuckert A."/>
        </authorList>
    </citation>
    <scope>NUCLEOTIDE SEQUENCE</scope>
</reference>